<evidence type="ECO:0000313" key="14">
    <source>
        <dbReference type="EMBL" id="TWT46870.1"/>
    </source>
</evidence>
<dbReference type="PANTHER" id="PTHR45866:SF1">
    <property type="entry name" value="DNA GYRASE SUBUNIT B, MITOCHONDRIAL"/>
    <property type="match status" value="1"/>
</dbReference>
<dbReference type="Gene3D" id="3.40.50.670">
    <property type="match status" value="2"/>
</dbReference>
<evidence type="ECO:0000259" key="13">
    <source>
        <dbReference type="PROSITE" id="PS50880"/>
    </source>
</evidence>
<dbReference type="InterPro" id="IPR000565">
    <property type="entry name" value="Topo_IIA_B"/>
</dbReference>
<keyword evidence="10" id="KW-0238">DNA-binding</keyword>
<dbReference type="GO" id="GO:0003677">
    <property type="term" value="F:DNA binding"/>
    <property type="evidence" value="ECO:0007669"/>
    <property type="project" value="UniProtKB-KW"/>
</dbReference>
<dbReference type="InterPro" id="IPR018522">
    <property type="entry name" value="TopoIIA_CS"/>
</dbReference>
<keyword evidence="6" id="KW-0547">Nucleotide-binding</keyword>
<dbReference type="InterPro" id="IPR020568">
    <property type="entry name" value="Ribosomal_Su5_D2-typ_SF"/>
</dbReference>
<keyword evidence="15" id="KW-1185">Reference proteome</keyword>
<protein>
    <recommendedName>
        <fullName evidence="4">DNA topoisomerase (ATP-hydrolyzing)</fullName>
        <ecNumber evidence="4">5.6.2.2</ecNumber>
    </recommendedName>
</protein>
<evidence type="ECO:0000256" key="5">
    <source>
        <dbReference type="ARBA" id="ARBA00022723"/>
    </source>
</evidence>
<evidence type="ECO:0000256" key="7">
    <source>
        <dbReference type="ARBA" id="ARBA00022840"/>
    </source>
</evidence>
<dbReference type="GO" id="GO:0003918">
    <property type="term" value="F:DNA topoisomerase type II (double strand cut, ATP-hydrolyzing) activity"/>
    <property type="evidence" value="ECO:0007669"/>
    <property type="project" value="UniProtKB-EC"/>
</dbReference>
<dbReference type="NCBIfam" id="NF004189">
    <property type="entry name" value="PRK05644.1"/>
    <property type="match status" value="1"/>
</dbReference>
<dbReference type="InterPro" id="IPR013506">
    <property type="entry name" value="Topo_IIA_bsu_dom2"/>
</dbReference>
<dbReference type="GO" id="GO:0006265">
    <property type="term" value="P:DNA topological change"/>
    <property type="evidence" value="ECO:0007669"/>
    <property type="project" value="InterPro"/>
</dbReference>
<dbReference type="PRINTS" id="PR01159">
    <property type="entry name" value="DNAGYRASEB"/>
</dbReference>
<gene>
    <name evidence="14" type="primary">gyrB</name>
    <name evidence="14" type="ORF">Pla111_19720</name>
</gene>
<dbReference type="SUPFAM" id="SSF56719">
    <property type="entry name" value="Type II DNA topoisomerase"/>
    <property type="match status" value="1"/>
</dbReference>
<comment type="cofactor">
    <cofactor evidence="2">
        <name>Mg(2+)</name>
        <dbReference type="ChEBI" id="CHEBI:18420"/>
    </cofactor>
</comment>
<dbReference type="InterPro" id="IPR036890">
    <property type="entry name" value="HATPase_C_sf"/>
</dbReference>
<comment type="similarity">
    <text evidence="3">Belongs to the type II topoisomerase GyrB family.</text>
</comment>
<sequence length="829" mass="91802">MAQANSEYGQEDLEHLSDLEHVRERPSMYIGDTTGRGLHHLVYEVVDNSIDEAMASYATEVKVTINPDDSITVEDDGRGIPVEKHEQLSEQMGRDVSTLEGVMTVLKFGGKFSKGAYQTSGGLHGVGVTVVNFLSEFAEVEVCREGAVHHQEYERGIPKGPVRRAGSSDKRGTKTTFKPDPQIFQTTKYSYSTLLKRLQELAFLNRGVRITIGDARTGDSETFCYEDGIREFVKHLNRASETVHPEVMYAAGEQDGVEIEVAIQYSGEYTENVHTYVNNINTTEGGTHLSGFRAALTRTLNNYGKKENIFKDPTPTGEDFREGLTAVISCRVPHPQFEGQTKTKLGNSEVEGIVNTLVGEYLQKYFEENPRTAKAIAKKGLVAAEARESARKARQLIRERKGALGGGSLPGKLRDCSSKEVDKCELYLVEGDSAGGPAEGGRRREFQAILPLRGKIINAYKSREDKVLANEEIRSMIAAIGAGIGAEQDVTKRRYGRVVIMTDADVDGSHIRTLLLTFFYRQMYDLVAKGHVYVAQPPLFRVRKGKQPARYVQTEEEMRGQLLELGLGESLLESSEGISIEGEAMSKLVRTLAAMEEALLQLERRGVSLKIHAERQDAETGKLPVFHVFLGTAEHWFTNRAELDEFIEQQESSGGELIIDMGGPVMQTEELAGGDAGTDGAATVEKRRVRVVELHEVRTINTLLGDLSAMGFEVDALIPQERTGEEISRFTLRRGENESSLDDLRGLPAAIRAAGERGLQIIRFKGLGEMNAEELRDTTLDPAARTLMRVTMEDAGAADELFRVLMGDQVEPRREFIQKHALDVKNLDV</sequence>
<dbReference type="Pfam" id="PF01751">
    <property type="entry name" value="Toprim"/>
    <property type="match status" value="1"/>
</dbReference>
<dbReference type="Gene3D" id="3.30.230.10">
    <property type="match status" value="1"/>
</dbReference>
<evidence type="ECO:0000256" key="4">
    <source>
        <dbReference type="ARBA" id="ARBA00012895"/>
    </source>
</evidence>
<evidence type="ECO:0000256" key="12">
    <source>
        <dbReference type="SAM" id="MobiDB-lite"/>
    </source>
</evidence>
<dbReference type="GO" id="GO:0046872">
    <property type="term" value="F:metal ion binding"/>
    <property type="evidence" value="ECO:0007669"/>
    <property type="project" value="UniProtKB-KW"/>
</dbReference>
<dbReference type="InterPro" id="IPR003594">
    <property type="entry name" value="HATPase_dom"/>
</dbReference>
<dbReference type="Pfam" id="PF00986">
    <property type="entry name" value="DNA_gyraseB_C"/>
    <property type="match status" value="1"/>
</dbReference>
<dbReference type="InterPro" id="IPR002288">
    <property type="entry name" value="DNA_gyrase_B_C"/>
</dbReference>
<dbReference type="CDD" id="cd00822">
    <property type="entry name" value="TopoII_Trans_DNA_gyrase"/>
    <property type="match status" value="1"/>
</dbReference>
<keyword evidence="8" id="KW-0460">Magnesium</keyword>
<dbReference type="CDD" id="cd16928">
    <property type="entry name" value="HATPase_GyrB-like"/>
    <property type="match status" value="1"/>
</dbReference>
<dbReference type="SMART" id="SM00433">
    <property type="entry name" value="TOP2c"/>
    <property type="match status" value="1"/>
</dbReference>
<dbReference type="SUPFAM" id="SSF55874">
    <property type="entry name" value="ATPase domain of HSP90 chaperone/DNA topoisomerase II/histidine kinase"/>
    <property type="match status" value="1"/>
</dbReference>
<accession>A0A5C5W828</accession>
<keyword evidence="11 14" id="KW-0413">Isomerase</keyword>
<dbReference type="FunFam" id="3.40.50.670:FF:000001">
    <property type="entry name" value="DNA topoisomerase 2"/>
    <property type="match status" value="1"/>
</dbReference>
<dbReference type="InterPro" id="IPR013759">
    <property type="entry name" value="Topo_IIA_B_C"/>
</dbReference>
<comment type="catalytic activity">
    <reaction evidence="1">
        <text>ATP-dependent breakage, passage and rejoining of double-stranded DNA.</text>
        <dbReference type="EC" id="5.6.2.2"/>
    </reaction>
</comment>
<dbReference type="Gene3D" id="3.30.565.10">
    <property type="entry name" value="Histidine kinase-like ATPase, C-terminal domain"/>
    <property type="match status" value="1"/>
</dbReference>
<dbReference type="GO" id="GO:0005524">
    <property type="term" value="F:ATP binding"/>
    <property type="evidence" value="ECO:0007669"/>
    <property type="project" value="UniProtKB-KW"/>
</dbReference>
<dbReference type="InterPro" id="IPR014721">
    <property type="entry name" value="Ribsml_uS5_D2-typ_fold_subgr"/>
</dbReference>
<feature type="domain" description="Toprim" evidence="13">
    <location>
        <begin position="424"/>
        <end position="538"/>
    </location>
</feature>
<evidence type="ECO:0000256" key="2">
    <source>
        <dbReference type="ARBA" id="ARBA00001946"/>
    </source>
</evidence>
<evidence type="ECO:0000256" key="11">
    <source>
        <dbReference type="ARBA" id="ARBA00023235"/>
    </source>
</evidence>
<evidence type="ECO:0000256" key="6">
    <source>
        <dbReference type="ARBA" id="ARBA00022741"/>
    </source>
</evidence>
<dbReference type="EMBL" id="SJPH01000003">
    <property type="protein sequence ID" value="TWT46870.1"/>
    <property type="molecule type" value="Genomic_DNA"/>
</dbReference>
<dbReference type="InterPro" id="IPR006171">
    <property type="entry name" value="TOPRIM_dom"/>
</dbReference>
<dbReference type="Pfam" id="PF02518">
    <property type="entry name" value="HATPase_c"/>
    <property type="match status" value="1"/>
</dbReference>
<keyword evidence="9" id="KW-0799">Topoisomerase</keyword>
<dbReference type="InterPro" id="IPR001241">
    <property type="entry name" value="Topo_IIA"/>
</dbReference>
<dbReference type="AlphaFoldDB" id="A0A5C5W828"/>
<dbReference type="Proteomes" id="UP000318995">
    <property type="component" value="Unassembled WGS sequence"/>
</dbReference>
<evidence type="ECO:0000256" key="10">
    <source>
        <dbReference type="ARBA" id="ARBA00023125"/>
    </source>
</evidence>
<dbReference type="EC" id="5.6.2.2" evidence="4"/>
<dbReference type="NCBIfam" id="NF011501">
    <property type="entry name" value="PRK14939.1"/>
    <property type="match status" value="1"/>
</dbReference>
<dbReference type="Pfam" id="PF00204">
    <property type="entry name" value="DNA_gyraseB"/>
    <property type="match status" value="1"/>
</dbReference>
<proteinExistence type="inferred from homology"/>
<dbReference type="PROSITE" id="PS50880">
    <property type="entry name" value="TOPRIM"/>
    <property type="match status" value="1"/>
</dbReference>
<dbReference type="PANTHER" id="PTHR45866">
    <property type="entry name" value="DNA GYRASE/TOPOISOMERASE SUBUNIT B"/>
    <property type="match status" value="1"/>
</dbReference>
<keyword evidence="7" id="KW-0067">ATP-binding</keyword>
<dbReference type="InterPro" id="IPR013760">
    <property type="entry name" value="Topo_IIA-like_dom_sf"/>
</dbReference>
<organism evidence="14 15">
    <name type="scientific">Botrimarina hoheduenensis</name>
    <dbReference type="NCBI Taxonomy" id="2528000"/>
    <lineage>
        <taxon>Bacteria</taxon>
        <taxon>Pseudomonadati</taxon>
        <taxon>Planctomycetota</taxon>
        <taxon>Planctomycetia</taxon>
        <taxon>Pirellulales</taxon>
        <taxon>Lacipirellulaceae</taxon>
        <taxon>Botrimarina</taxon>
    </lineage>
</organism>
<keyword evidence="5" id="KW-0479">Metal-binding</keyword>
<evidence type="ECO:0000256" key="8">
    <source>
        <dbReference type="ARBA" id="ARBA00022842"/>
    </source>
</evidence>
<dbReference type="PROSITE" id="PS00177">
    <property type="entry name" value="TOPOISOMERASE_II"/>
    <property type="match status" value="1"/>
</dbReference>
<evidence type="ECO:0000256" key="1">
    <source>
        <dbReference type="ARBA" id="ARBA00000185"/>
    </source>
</evidence>
<evidence type="ECO:0000256" key="9">
    <source>
        <dbReference type="ARBA" id="ARBA00023029"/>
    </source>
</evidence>
<feature type="region of interest" description="Disordered" evidence="12">
    <location>
        <begin position="1"/>
        <end position="20"/>
    </location>
</feature>
<dbReference type="SUPFAM" id="SSF54211">
    <property type="entry name" value="Ribosomal protein S5 domain 2-like"/>
    <property type="match status" value="1"/>
</dbReference>
<dbReference type="FunFam" id="3.30.230.10:FF:000005">
    <property type="entry name" value="DNA gyrase subunit B"/>
    <property type="match status" value="1"/>
</dbReference>
<dbReference type="RefSeq" id="WP_146573718.1">
    <property type="nucleotide sequence ID" value="NZ_SJPH01000003.1"/>
</dbReference>
<comment type="caution">
    <text evidence="14">The sequence shown here is derived from an EMBL/GenBank/DDBJ whole genome shotgun (WGS) entry which is preliminary data.</text>
</comment>
<feature type="region of interest" description="Disordered" evidence="12">
    <location>
        <begin position="158"/>
        <end position="180"/>
    </location>
</feature>
<dbReference type="PRINTS" id="PR00418">
    <property type="entry name" value="TPI2FAMILY"/>
</dbReference>
<dbReference type="FunFam" id="3.30.565.10:FF:000002">
    <property type="entry name" value="DNA gyrase subunit B"/>
    <property type="match status" value="1"/>
</dbReference>
<dbReference type="OrthoDB" id="9802808at2"/>
<name>A0A5C5W828_9BACT</name>
<dbReference type="SMART" id="SM00387">
    <property type="entry name" value="HATPase_c"/>
    <property type="match status" value="1"/>
</dbReference>
<reference evidence="14 15" key="1">
    <citation type="submission" date="2019-02" db="EMBL/GenBank/DDBJ databases">
        <title>Deep-cultivation of Planctomycetes and their phenomic and genomic characterization uncovers novel biology.</title>
        <authorList>
            <person name="Wiegand S."/>
            <person name="Jogler M."/>
            <person name="Boedeker C."/>
            <person name="Pinto D."/>
            <person name="Vollmers J."/>
            <person name="Rivas-Marin E."/>
            <person name="Kohn T."/>
            <person name="Peeters S.H."/>
            <person name="Heuer A."/>
            <person name="Rast P."/>
            <person name="Oberbeckmann S."/>
            <person name="Bunk B."/>
            <person name="Jeske O."/>
            <person name="Meyerdierks A."/>
            <person name="Storesund J.E."/>
            <person name="Kallscheuer N."/>
            <person name="Luecker S."/>
            <person name="Lage O.M."/>
            <person name="Pohl T."/>
            <person name="Merkel B.J."/>
            <person name="Hornburger P."/>
            <person name="Mueller R.-W."/>
            <person name="Bruemmer F."/>
            <person name="Labrenz M."/>
            <person name="Spormann A.M."/>
            <person name="Op Den Camp H."/>
            <person name="Overmann J."/>
            <person name="Amann R."/>
            <person name="Jetten M.S.M."/>
            <person name="Mascher T."/>
            <person name="Medema M.H."/>
            <person name="Devos D.P."/>
            <person name="Kaster A.-K."/>
            <person name="Ovreas L."/>
            <person name="Rohde M."/>
            <person name="Galperin M.Y."/>
            <person name="Jogler C."/>
        </authorList>
    </citation>
    <scope>NUCLEOTIDE SEQUENCE [LARGE SCALE GENOMIC DNA]</scope>
    <source>
        <strain evidence="14 15">Pla111</strain>
    </source>
</reference>
<evidence type="ECO:0000313" key="15">
    <source>
        <dbReference type="Proteomes" id="UP000318995"/>
    </source>
</evidence>
<evidence type="ECO:0000256" key="3">
    <source>
        <dbReference type="ARBA" id="ARBA00010708"/>
    </source>
</evidence>